<evidence type="ECO:0000259" key="7">
    <source>
        <dbReference type="SMART" id="SM00401"/>
    </source>
</evidence>
<dbReference type="InterPro" id="IPR000679">
    <property type="entry name" value="Znf_GATA"/>
</dbReference>
<keyword evidence="4" id="KW-0862">Zinc</keyword>
<evidence type="ECO:0000256" key="5">
    <source>
        <dbReference type="ARBA" id="ARBA00023159"/>
    </source>
</evidence>
<evidence type="ECO:0000256" key="3">
    <source>
        <dbReference type="ARBA" id="ARBA00022771"/>
    </source>
</evidence>
<dbReference type="GO" id="GO:0008270">
    <property type="term" value="F:zinc ion binding"/>
    <property type="evidence" value="ECO:0007669"/>
    <property type="project" value="UniProtKB-KW"/>
</dbReference>
<comment type="caution">
    <text evidence="8">The sequence shown here is derived from an EMBL/GenBank/DDBJ whole genome shotgun (WGS) entry which is preliminary data.</text>
</comment>
<dbReference type="PANTHER" id="PTHR45658">
    <property type="entry name" value="GATA TRANSCRIPTION FACTOR"/>
    <property type="match status" value="1"/>
</dbReference>
<gene>
    <name evidence="8" type="ORF">ZIOFF_033531</name>
</gene>
<dbReference type="AlphaFoldDB" id="A0A8J5LCA2"/>
<feature type="compositionally biased region" description="Basic and acidic residues" evidence="6">
    <location>
        <begin position="89"/>
        <end position="104"/>
    </location>
</feature>
<keyword evidence="3" id="KW-0863">Zinc-finger</keyword>
<feature type="domain" description="GATA-type" evidence="7">
    <location>
        <begin position="28"/>
        <end position="89"/>
    </location>
</feature>
<feature type="compositionally biased region" description="Low complexity" evidence="6">
    <location>
        <begin position="75"/>
        <end position="85"/>
    </location>
</feature>
<dbReference type="GO" id="GO:0030154">
    <property type="term" value="P:cell differentiation"/>
    <property type="evidence" value="ECO:0007669"/>
    <property type="project" value="TreeGrafter"/>
</dbReference>
<dbReference type="SMART" id="SM00401">
    <property type="entry name" value="ZnF_GATA"/>
    <property type="match status" value="1"/>
</dbReference>
<sequence length="132" mass="14222">MTQSSSLLGTRAPPKKAAKRNEPAGLTSANERRCVHFWTDKTPQWRTGPMGPKKLYSACIARFKSSPLQAPPSSSPSTLTPTQGPRALPPKETRPTHHPTSREVTHAVNSILPAGTDTAPISHIGLVKLTLK</sequence>
<keyword evidence="9" id="KW-1185">Reference proteome</keyword>
<evidence type="ECO:0000256" key="4">
    <source>
        <dbReference type="ARBA" id="ARBA00022833"/>
    </source>
</evidence>
<proteinExistence type="inferred from homology"/>
<evidence type="ECO:0000313" key="9">
    <source>
        <dbReference type="Proteomes" id="UP000734854"/>
    </source>
</evidence>
<evidence type="ECO:0000313" key="8">
    <source>
        <dbReference type="EMBL" id="KAG6508161.1"/>
    </source>
</evidence>
<keyword evidence="5" id="KW-0010">Activator</keyword>
<protein>
    <recommendedName>
        <fullName evidence="7">GATA-type domain-containing protein</fullName>
    </recommendedName>
</protein>
<reference evidence="8 9" key="1">
    <citation type="submission" date="2020-08" db="EMBL/GenBank/DDBJ databases">
        <title>Plant Genome Project.</title>
        <authorList>
            <person name="Zhang R.-G."/>
        </authorList>
    </citation>
    <scope>NUCLEOTIDE SEQUENCE [LARGE SCALE GENOMIC DNA]</scope>
    <source>
        <tissue evidence="8">Rhizome</tissue>
    </source>
</reference>
<dbReference type="GO" id="GO:0006355">
    <property type="term" value="P:regulation of DNA-templated transcription"/>
    <property type="evidence" value="ECO:0007669"/>
    <property type="project" value="InterPro"/>
</dbReference>
<keyword evidence="2" id="KW-0479">Metal-binding</keyword>
<evidence type="ECO:0000256" key="2">
    <source>
        <dbReference type="ARBA" id="ARBA00022723"/>
    </source>
</evidence>
<dbReference type="Proteomes" id="UP000734854">
    <property type="component" value="Unassembled WGS sequence"/>
</dbReference>
<name>A0A8J5LCA2_ZINOF</name>
<dbReference type="GO" id="GO:0043565">
    <property type="term" value="F:sequence-specific DNA binding"/>
    <property type="evidence" value="ECO:0007669"/>
    <property type="project" value="InterPro"/>
</dbReference>
<comment type="similarity">
    <text evidence="1">Belongs to the type IV zinc-finger family. Class A subfamily.</text>
</comment>
<dbReference type="PANTHER" id="PTHR45658:SF18">
    <property type="entry name" value="PROTEIN GAT2"/>
    <property type="match status" value="1"/>
</dbReference>
<dbReference type="InterPro" id="IPR013088">
    <property type="entry name" value="Znf_NHR/GATA"/>
</dbReference>
<feature type="region of interest" description="Disordered" evidence="6">
    <location>
        <begin position="1"/>
        <end position="32"/>
    </location>
</feature>
<evidence type="ECO:0000256" key="1">
    <source>
        <dbReference type="ARBA" id="ARBA00005694"/>
    </source>
</evidence>
<accession>A0A8J5LCA2</accession>
<dbReference type="EMBL" id="JACMSC010000009">
    <property type="protein sequence ID" value="KAG6508161.1"/>
    <property type="molecule type" value="Genomic_DNA"/>
</dbReference>
<dbReference type="GO" id="GO:0005634">
    <property type="term" value="C:nucleus"/>
    <property type="evidence" value="ECO:0007669"/>
    <property type="project" value="TreeGrafter"/>
</dbReference>
<dbReference type="InterPro" id="IPR051140">
    <property type="entry name" value="GATA_TF"/>
</dbReference>
<feature type="region of interest" description="Disordered" evidence="6">
    <location>
        <begin position="66"/>
        <end position="104"/>
    </location>
</feature>
<organism evidence="8 9">
    <name type="scientific">Zingiber officinale</name>
    <name type="common">Ginger</name>
    <name type="synonym">Amomum zingiber</name>
    <dbReference type="NCBI Taxonomy" id="94328"/>
    <lineage>
        <taxon>Eukaryota</taxon>
        <taxon>Viridiplantae</taxon>
        <taxon>Streptophyta</taxon>
        <taxon>Embryophyta</taxon>
        <taxon>Tracheophyta</taxon>
        <taxon>Spermatophyta</taxon>
        <taxon>Magnoliopsida</taxon>
        <taxon>Liliopsida</taxon>
        <taxon>Zingiberales</taxon>
        <taxon>Zingiberaceae</taxon>
        <taxon>Zingiber</taxon>
    </lineage>
</organism>
<evidence type="ECO:0000256" key="6">
    <source>
        <dbReference type="SAM" id="MobiDB-lite"/>
    </source>
</evidence>
<dbReference type="Gene3D" id="3.30.50.10">
    <property type="entry name" value="Erythroid Transcription Factor GATA-1, subunit A"/>
    <property type="match status" value="1"/>
</dbReference>